<evidence type="ECO:0000256" key="2">
    <source>
        <dbReference type="ARBA" id="ARBA00022803"/>
    </source>
</evidence>
<dbReference type="InterPro" id="IPR019183">
    <property type="entry name" value="NAA25_NatB_aux_su"/>
</dbReference>
<evidence type="ECO:0000313" key="4">
    <source>
        <dbReference type="Proteomes" id="UP000580250"/>
    </source>
</evidence>
<dbReference type="AlphaFoldDB" id="A0A6V7U2Q9"/>
<dbReference type="GO" id="GO:0031416">
    <property type="term" value="C:NatB complex"/>
    <property type="evidence" value="ECO:0007669"/>
    <property type="project" value="TreeGrafter"/>
</dbReference>
<comment type="similarity">
    <text evidence="1">Belongs to the MDM20/NAA25 family.</text>
</comment>
<dbReference type="Proteomes" id="UP000580250">
    <property type="component" value="Unassembled WGS sequence"/>
</dbReference>
<gene>
    <name evidence="3" type="ORF">MENT_LOCUS6409</name>
</gene>
<organism evidence="3 4">
    <name type="scientific">Meloidogyne enterolobii</name>
    <name type="common">Root-knot nematode worm</name>
    <name type="synonym">Meloidogyne mayaguensis</name>
    <dbReference type="NCBI Taxonomy" id="390850"/>
    <lineage>
        <taxon>Eukaryota</taxon>
        <taxon>Metazoa</taxon>
        <taxon>Ecdysozoa</taxon>
        <taxon>Nematoda</taxon>
        <taxon>Chromadorea</taxon>
        <taxon>Rhabditida</taxon>
        <taxon>Tylenchina</taxon>
        <taxon>Tylenchomorpha</taxon>
        <taxon>Tylenchoidea</taxon>
        <taxon>Meloidogynidae</taxon>
        <taxon>Meloidogyninae</taxon>
        <taxon>Meloidogyne</taxon>
    </lineage>
</organism>
<dbReference type="OrthoDB" id="1874341at2759"/>
<protein>
    <submittedName>
        <fullName evidence="3">Uncharacterized protein</fullName>
    </submittedName>
</protein>
<comment type="caution">
    <text evidence="3">The sequence shown here is derived from an EMBL/GenBank/DDBJ whole genome shotgun (WGS) entry which is preliminary data.</text>
</comment>
<dbReference type="PANTHER" id="PTHR22767">
    <property type="entry name" value="N-TERMINAL ACETYLTRANSFERASE-RELATED"/>
    <property type="match status" value="1"/>
</dbReference>
<dbReference type="EMBL" id="CAJEWN010000024">
    <property type="protein sequence ID" value="CAD2140091.1"/>
    <property type="molecule type" value="Genomic_DNA"/>
</dbReference>
<dbReference type="PANTHER" id="PTHR22767:SF3">
    <property type="entry name" value="N-ALPHA-ACETYLTRANSFERASE 25, NATB AUXILIARY SUBUNIT"/>
    <property type="match status" value="1"/>
</dbReference>
<evidence type="ECO:0000256" key="1">
    <source>
        <dbReference type="ARBA" id="ARBA00006298"/>
    </source>
</evidence>
<accession>A0A6V7U2Q9</accession>
<reference evidence="3 4" key="1">
    <citation type="submission" date="2020-08" db="EMBL/GenBank/DDBJ databases">
        <authorList>
            <person name="Koutsovoulos G."/>
            <person name="Danchin GJ E."/>
        </authorList>
    </citation>
    <scope>NUCLEOTIDE SEQUENCE [LARGE SCALE GENOMIC DNA]</scope>
</reference>
<proteinExistence type="inferred from homology"/>
<evidence type="ECO:0000313" key="3">
    <source>
        <dbReference type="EMBL" id="CAD2140091.1"/>
    </source>
</evidence>
<name>A0A6V7U2Q9_MELEN</name>
<sequence length="645" mass="75380">MSEKEIKDDKPKEFEQQVLQRVEAKYHDELQNLMETCFNKLDMKEKGKEKKKIIFSQSKPSNNEWPQILQFQLNFNFFPPKTLTEIQLKEQLNLLFKCLCEVKKQEENCLKEEKSVKDGHLIPKLDGIQITCLSQLVVQYMWEIYRREGHQLETLLPIIAFLEWAKDFHSDCTASIQIMLCRLYGIFGCVERIKEMEKQIQLKFIQKDSLAFLRFFTPYHFGRFKEANIYYTDLGVMFDMNERETNECLVNAYKNNSFAQIQNLIEFSEKANNSIFSIGADILNRILTVCFTPLEEKSGGGEKLASILIGDEKSHPIDWDKLSDNRDFSVFPTIISDKLIKQLAEYSFTQMKNYFYLKNAIITAIGNIGNILLEDKIAKLELAMVECNSVLNNKEKDFENEEIFENYINIKLLNKLIKTKTKLFNLPQLLLNISLDIQKQFNNKREEKNLILKLNLNEEKEKEINFTNCLNFLEKFWKNEEEKGEENNWKNKIEIIQNLAIVIEILGLSLVACKLLENTCNSEHLQNIDNPLITSSSSDSIKRSEKTINNSSFLNSLRARAIQPIGGSLKRIRLFLTKNFVVNFNKQQIENNLKLNEIMEIIPEPIRGSINNLMKDRILNWLNESINCSVKEMNQNCEFLLANFC</sequence>
<dbReference type="Pfam" id="PF09797">
    <property type="entry name" value="NatB_MDM20"/>
    <property type="match status" value="1"/>
</dbReference>
<keyword evidence="2" id="KW-0802">TPR repeat</keyword>